<name>A0ABR1FVW6_AURAN</name>
<sequence>MADLLALARRAGGVVGYPKVSGDADATWDAKAAADVWLVPSGVHFVWPTRGTASPVARVIGRAFRLLKIDAHRKLEDGLQVLHYERPQWYKPPSTTSRR</sequence>
<gene>
    <name evidence="1" type="ORF">SO694_00028211</name>
</gene>
<organism evidence="1 2">
    <name type="scientific">Aureococcus anophagefferens</name>
    <name type="common">Harmful bloom alga</name>
    <dbReference type="NCBI Taxonomy" id="44056"/>
    <lineage>
        <taxon>Eukaryota</taxon>
        <taxon>Sar</taxon>
        <taxon>Stramenopiles</taxon>
        <taxon>Ochrophyta</taxon>
        <taxon>Pelagophyceae</taxon>
        <taxon>Pelagomonadales</taxon>
        <taxon>Pelagomonadaceae</taxon>
        <taxon>Aureococcus</taxon>
    </lineage>
</organism>
<accession>A0ABR1FVW6</accession>
<evidence type="ECO:0000313" key="2">
    <source>
        <dbReference type="Proteomes" id="UP001363151"/>
    </source>
</evidence>
<proteinExistence type="predicted"/>
<dbReference type="Proteomes" id="UP001363151">
    <property type="component" value="Unassembled WGS sequence"/>
</dbReference>
<evidence type="ECO:0000313" key="1">
    <source>
        <dbReference type="EMBL" id="KAK7239612.1"/>
    </source>
</evidence>
<protein>
    <submittedName>
        <fullName evidence="1">Procollagen-proline 4-dioxygenase</fullName>
    </submittedName>
</protein>
<reference evidence="1 2" key="1">
    <citation type="submission" date="2024-03" db="EMBL/GenBank/DDBJ databases">
        <title>Aureococcus anophagefferens CCMP1851 and Kratosvirus quantuckense: Draft genome of a second virus-susceptible host strain in the model system.</title>
        <authorList>
            <person name="Chase E."/>
            <person name="Truchon A.R."/>
            <person name="Schepens W."/>
            <person name="Wilhelm S.W."/>
        </authorList>
    </citation>
    <scope>NUCLEOTIDE SEQUENCE [LARGE SCALE GENOMIC DNA]</scope>
    <source>
        <strain evidence="1 2">CCMP1851</strain>
    </source>
</reference>
<keyword evidence="2" id="KW-1185">Reference proteome</keyword>
<comment type="caution">
    <text evidence="1">The sequence shown here is derived from an EMBL/GenBank/DDBJ whole genome shotgun (WGS) entry which is preliminary data.</text>
</comment>
<dbReference type="EMBL" id="JBBJCI010000223">
    <property type="protein sequence ID" value="KAK7239612.1"/>
    <property type="molecule type" value="Genomic_DNA"/>
</dbReference>